<keyword evidence="7" id="KW-1006">Bacterial flagellum protein export</keyword>
<keyword evidence="9" id="KW-1185">Reference proteome</keyword>
<evidence type="ECO:0000313" key="9">
    <source>
        <dbReference type="Proteomes" id="UP000790096"/>
    </source>
</evidence>
<sequence length="691" mass="74713">MNKLYARLRLPTRWNEVDWQILAGPILILLILAMMVLPLPAILLDLFFTFNIALSIMVLLVAMFTRRTLEFAAFPTILLFATLLRLALNIASTRIILLDGHTGGAAAGHVIEAFGHFLVGGNFAIGIVVFIILIVINFMVITKGAGRIAEVGARFVLDGMPGKQMAIDADLNAGVIGEEQATQRRQEVTQEADFYGSMDGASKFVRGDAIAGIIIMVINVVGGLLIGVVQHDLSVSQAAETYTLLTIGDGLVAQIPALVISTAAGVIVTRVSNDSNVSEQMVSQLFSRPQVMVLSAAVLGLLGLVPGMPNGTFLGFTALLLGLAWWLKGNEVSAEIATLTPTDPQQTQPIEASWQDVVIEDALAMEVGYRLIPLVDESQQGELPGRIRGIRKKFATSMGFLPPGIYISDNLSLAPAHYRILLKGVTIGTGDVWPGRWLAINPGSAQADLPGEKTRDPAFGLPAVWIDGALKEQAQTLGFTVVEASTVIATHLNHLLSHHASELFGRLEAQQLIEHVAKTLPTLTDGIIPDLLSLTTVHKVLQNLLREQVSIRDMRTILETLTEHASTTQNSVELTSIVRVALGRAITQQWFQEDEIIQVIGLSPALEGLLQQVMRNGGGLEPGLAEQLVSQAGEAIDHQESLGVTPVLLVDTDLRLLLARYLRRHYRQLVVMSTVELVSDKPIRQTATLGD</sequence>
<evidence type="ECO:0000256" key="1">
    <source>
        <dbReference type="ARBA" id="ARBA00004651"/>
    </source>
</evidence>
<comment type="function">
    <text evidence="7">Required for formation of the rod structure of the flagellar apparatus. Together with FliI and FliH, may constitute the export apparatus of flagellin.</text>
</comment>
<evidence type="ECO:0000256" key="6">
    <source>
        <dbReference type="ARBA" id="ARBA00023136"/>
    </source>
</evidence>
<keyword evidence="8" id="KW-0282">Flagellum</keyword>
<dbReference type="Proteomes" id="UP000790096">
    <property type="component" value="Unassembled WGS sequence"/>
</dbReference>
<feature type="transmembrane region" description="Helical" evidence="7">
    <location>
        <begin position="209"/>
        <end position="231"/>
    </location>
</feature>
<feature type="transmembrane region" description="Helical" evidence="7">
    <location>
        <begin position="285"/>
        <end position="305"/>
    </location>
</feature>
<keyword evidence="4 7" id="KW-0812">Transmembrane</keyword>
<evidence type="ECO:0000256" key="4">
    <source>
        <dbReference type="ARBA" id="ARBA00022692"/>
    </source>
</evidence>
<reference evidence="8 9" key="1">
    <citation type="submission" date="2020-04" db="EMBL/GenBank/DDBJ databases">
        <title>Genome sequencing of Rosenbergiella species.</title>
        <authorList>
            <person name="Alvarez-Perez S."/>
            <person name="Lievens B."/>
        </authorList>
    </citation>
    <scope>NUCLEOTIDE SEQUENCE [LARGE SCALE GENOMIC DNA]</scope>
    <source>
        <strain evidence="8 9">S61</strain>
    </source>
</reference>
<dbReference type="PROSITE" id="PS00994">
    <property type="entry name" value="FHIPEP"/>
    <property type="match status" value="1"/>
</dbReference>
<feature type="transmembrane region" description="Helical" evidence="7">
    <location>
        <begin position="46"/>
        <end position="65"/>
    </location>
</feature>
<keyword evidence="7" id="KW-0653">Protein transport</keyword>
<keyword evidence="3 7" id="KW-1003">Cell membrane</keyword>
<keyword evidence="5 7" id="KW-1133">Transmembrane helix</keyword>
<dbReference type="Gene3D" id="3.40.50.12790">
    <property type="entry name" value="FHIPEP family, domain 4"/>
    <property type="match status" value="1"/>
</dbReference>
<dbReference type="PRINTS" id="PR00949">
    <property type="entry name" value="TYPE3IMAPROT"/>
</dbReference>
<dbReference type="PANTHER" id="PTHR30161">
    <property type="entry name" value="FLAGELLAR EXPORT PROTEIN, MEMBRANE FLHA SUBUNIT-RELATED"/>
    <property type="match status" value="1"/>
</dbReference>
<dbReference type="InterPro" id="IPR006301">
    <property type="entry name" value="FlhA"/>
</dbReference>
<dbReference type="InterPro" id="IPR042193">
    <property type="entry name" value="FHIPEP_3"/>
</dbReference>
<evidence type="ECO:0000256" key="5">
    <source>
        <dbReference type="ARBA" id="ARBA00022989"/>
    </source>
</evidence>
<keyword evidence="6 7" id="KW-0472">Membrane</keyword>
<evidence type="ECO:0000256" key="3">
    <source>
        <dbReference type="ARBA" id="ARBA00022475"/>
    </source>
</evidence>
<protein>
    <recommendedName>
        <fullName evidence="7">Flagellar biosynthesis protein FlhA</fullName>
    </recommendedName>
</protein>
<gene>
    <name evidence="7 8" type="primary">flhA</name>
    <name evidence="8" type="ORF">HH682_00425</name>
</gene>
<keyword evidence="8" id="KW-0969">Cilium</keyword>
<dbReference type="InterPro" id="IPR042196">
    <property type="entry name" value="FHIPEP_4"/>
</dbReference>
<dbReference type="RefSeq" id="WP_214235174.1">
    <property type="nucleotide sequence ID" value="NZ_JABBFR010000001.1"/>
</dbReference>
<keyword evidence="8" id="KW-0614">Plasmid</keyword>
<dbReference type="EMBL" id="JABBFR010000001">
    <property type="protein sequence ID" value="MBT0722929.1"/>
    <property type="molecule type" value="Genomic_DNA"/>
</dbReference>
<proteinExistence type="inferred from homology"/>
<keyword evidence="7" id="KW-1005">Bacterial flagellum biogenesis</keyword>
<feature type="transmembrane region" description="Helical" evidence="7">
    <location>
        <begin position="77"/>
        <end position="97"/>
    </location>
</feature>
<evidence type="ECO:0000256" key="2">
    <source>
        <dbReference type="ARBA" id="ARBA00008835"/>
    </source>
</evidence>
<comment type="similarity">
    <text evidence="2 7">Belongs to the FHIPEP (flagella/HR/invasion proteins export pore) family.</text>
</comment>
<name>A0ABS5SSB9_9GAMM</name>
<evidence type="ECO:0000256" key="7">
    <source>
        <dbReference type="RuleBase" id="RU364093"/>
    </source>
</evidence>
<feature type="transmembrane region" description="Helical" evidence="7">
    <location>
        <begin position="21"/>
        <end position="40"/>
    </location>
</feature>
<evidence type="ECO:0000313" key="8">
    <source>
        <dbReference type="EMBL" id="MBT0722929.1"/>
    </source>
</evidence>
<feature type="transmembrane region" description="Helical" evidence="7">
    <location>
        <begin position="251"/>
        <end position="273"/>
    </location>
</feature>
<dbReference type="Gene3D" id="3.40.30.60">
    <property type="entry name" value="FHIPEP family, domain 1"/>
    <property type="match status" value="1"/>
</dbReference>
<dbReference type="PANTHER" id="PTHR30161:SF1">
    <property type="entry name" value="FLAGELLAR BIOSYNTHESIS PROTEIN FLHA-RELATED"/>
    <property type="match status" value="1"/>
</dbReference>
<organism evidence="8 9">
    <name type="scientific">Rosenbergiella gaditana</name>
    <dbReference type="NCBI Taxonomy" id="2726987"/>
    <lineage>
        <taxon>Bacteria</taxon>
        <taxon>Pseudomonadati</taxon>
        <taxon>Pseudomonadota</taxon>
        <taxon>Gammaproteobacteria</taxon>
        <taxon>Enterobacterales</taxon>
        <taxon>Erwiniaceae</taxon>
        <taxon>Rosenbergiella</taxon>
    </lineage>
</organism>
<keyword evidence="7" id="KW-0813">Transport</keyword>
<dbReference type="InterPro" id="IPR001712">
    <property type="entry name" value="T3SS_FHIPEP"/>
</dbReference>
<dbReference type="Pfam" id="PF00771">
    <property type="entry name" value="FHIPEP"/>
    <property type="match status" value="1"/>
</dbReference>
<dbReference type="Gene3D" id="1.10.8.540">
    <property type="entry name" value="FHIPEP family, domain 3"/>
    <property type="match status" value="1"/>
</dbReference>
<keyword evidence="8" id="KW-0966">Cell projection</keyword>
<dbReference type="PIRSF" id="PIRSF005419">
    <property type="entry name" value="FlhA"/>
    <property type="match status" value="1"/>
</dbReference>
<comment type="subcellular location">
    <subcellularLocation>
        <location evidence="1 7">Cell membrane</location>
        <topology evidence="1 7">Multi-pass membrane protein</topology>
    </subcellularLocation>
</comment>
<dbReference type="InterPro" id="IPR025505">
    <property type="entry name" value="FHIPEP_CS"/>
</dbReference>
<feature type="transmembrane region" description="Helical" evidence="7">
    <location>
        <begin position="117"/>
        <end position="140"/>
    </location>
</feature>
<dbReference type="NCBIfam" id="TIGR01398">
    <property type="entry name" value="FlhA"/>
    <property type="match status" value="1"/>
</dbReference>
<dbReference type="InterPro" id="IPR042194">
    <property type="entry name" value="FHIPEP_1"/>
</dbReference>
<comment type="caution">
    <text evidence="8">The sequence shown here is derived from an EMBL/GenBank/DDBJ whole genome shotgun (WGS) entry which is preliminary data.</text>
</comment>
<accession>A0ABS5SSB9</accession>